<evidence type="ECO:0000313" key="3">
    <source>
        <dbReference type="Proteomes" id="UP001154114"/>
    </source>
</evidence>
<keyword evidence="1" id="KW-0472">Membrane</keyword>
<feature type="transmembrane region" description="Helical" evidence="1">
    <location>
        <begin position="12"/>
        <end position="34"/>
    </location>
</feature>
<proteinExistence type="predicted"/>
<accession>A0A9N8KWT5</accession>
<keyword evidence="1" id="KW-1133">Transmembrane helix</keyword>
<dbReference type="Proteomes" id="UP001154114">
    <property type="component" value="Chromosome 18"/>
</dbReference>
<name>A0A9N8KWT5_CHRIL</name>
<evidence type="ECO:0000313" key="2">
    <source>
        <dbReference type="EMBL" id="CAD0203140.1"/>
    </source>
</evidence>
<dbReference type="EMBL" id="LR824021">
    <property type="protein sequence ID" value="CAD0203140.1"/>
    <property type="molecule type" value="Genomic_DNA"/>
</dbReference>
<keyword evidence="3" id="KW-1185">Reference proteome</keyword>
<sequence length="104" mass="12245">MFINCYLHFQRTDLLFLCCYFLHEFIVSGLELVMECLHNVVELGFLLGITFSALVLYYLHHALFQLLILSTRCFVEQAIEHHLPLFIIVEDSIEVECPEEFHLP</sequence>
<reference evidence="2" key="1">
    <citation type="submission" date="2021-12" db="EMBL/GenBank/DDBJ databases">
        <authorList>
            <person name="King R."/>
        </authorList>
    </citation>
    <scope>NUCLEOTIDE SEQUENCE</scope>
</reference>
<dbReference type="AlphaFoldDB" id="A0A9N8KWT5"/>
<feature type="transmembrane region" description="Helical" evidence="1">
    <location>
        <begin position="40"/>
        <end position="59"/>
    </location>
</feature>
<organism evidence="2 3">
    <name type="scientific">Chrysodeixis includens</name>
    <name type="common">Soybean looper</name>
    <name type="synonym">Pseudoplusia includens</name>
    <dbReference type="NCBI Taxonomy" id="689277"/>
    <lineage>
        <taxon>Eukaryota</taxon>
        <taxon>Metazoa</taxon>
        <taxon>Ecdysozoa</taxon>
        <taxon>Arthropoda</taxon>
        <taxon>Hexapoda</taxon>
        <taxon>Insecta</taxon>
        <taxon>Pterygota</taxon>
        <taxon>Neoptera</taxon>
        <taxon>Endopterygota</taxon>
        <taxon>Lepidoptera</taxon>
        <taxon>Glossata</taxon>
        <taxon>Ditrysia</taxon>
        <taxon>Noctuoidea</taxon>
        <taxon>Noctuidae</taxon>
        <taxon>Plusiinae</taxon>
        <taxon>Chrysodeixis</taxon>
    </lineage>
</organism>
<keyword evidence="1" id="KW-0812">Transmembrane</keyword>
<evidence type="ECO:0000256" key="1">
    <source>
        <dbReference type="SAM" id="Phobius"/>
    </source>
</evidence>
<gene>
    <name evidence="2" type="ORF">CINC_LOCUS4795</name>
</gene>
<protein>
    <submittedName>
        <fullName evidence="2">Uncharacterized protein</fullName>
    </submittedName>
</protein>